<evidence type="ECO:0000313" key="2">
    <source>
        <dbReference type="EMBL" id="ODQ76384.1"/>
    </source>
</evidence>
<protein>
    <recommendedName>
        <fullName evidence="1">Carbohydrate kinase PfkB domain-containing protein</fullName>
    </recommendedName>
</protein>
<proteinExistence type="predicted"/>
<evidence type="ECO:0000313" key="3">
    <source>
        <dbReference type="Proteomes" id="UP000094385"/>
    </source>
</evidence>
<dbReference type="InterPro" id="IPR011611">
    <property type="entry name" value="PfkB_dom"/>
</dbReference>
<dbReference type="PANTHER" id="PTHR47098">
    <property type="entry name" value="PROTEIN MAK32"/>
    <property type="match status" value="1"/>
</dbReference>
<dbReference type="OrthoDB" id="497927at2759"/>
<dbReference type="Pfam" id="PF00294">
    <property type="entry name" value="PfkB"/>
    <property type="match status" value="1"/>
</dbReference>
<dbReference type="EMBL" id="KV454289">
    <property type="protein sequence ID" value="ODQ76384.1"/>
    <property type="molecule type" value="Genomic_DNA"/>
</dbReference>
<evidence type="ECO:0000259" key="1">
    <source>
        <dbReference type="Pfam" id="PF00294"/>
    </source>
</evidence>
<reference evidence="2 3" key="1">
    <citation type="journal article" date="2016" name="Proc. Natl. Acad. Sci. U.S.A.">
        <title>Comparative genomics of biotechnologically important yeasts.</title>
        <authorList>
            <person name="Riley R."/>
            <person name="Haridas S."/>
            <person name="Wolfe K.H."/>
            <person name="Lopes M.R."/>
            <person name="Hittinger C.T."/>
            <person name="Goeker M."/>
            <person name="Salamov A.A."/>
            <person name="Wisecaver J.H."/>
            <person name="Long T.M."/>
            <person name="Calvey C.H."/>
            <person name="Aerts A.L."/>
            <person name="Barry K.W."/>
            <person name="Choi C."/>
            <person name="Clum A."/>
            <person name="Coughlan A.Y."/>
            <person name="Deshpande S."/>
            <person name="Douglass A.P."/>
            <person name="Hanson S.J."/>
            <person name="Klenk H.-P."/>
            <person name="LaButti K.M."/>
            <person name="Lapidus A."/>
            <person name="Lindquist E.A."/>
            <person name="Lipzen A.M."/>
            <person name="Meier-Kolthoff J.P."/>
            <person name="Ohm R.A."/>
            <person name="Otillar R.P."/>
            <person name="Pangilinan J.L."/>
            <person name="Peng Y."/>
            <person name="Rokas A."/>
            <person name="Rosa C.A."/>
            <person name="Scheuner C."/>
            <person name="Sibirny A.A."/>
            <person name="Slot J.C."/>
            <person name="Stielow J.B."/>
            <person name="Sun H."/>
            <person name="Kurtzman C.P."/>
            <person name="Blackwell M."/>
            <person name="Grigoriev I.V."/>
            <person name="Jeffries T.W."/>
        </authorList>
    </citation>
    <scope>NUCLEOTIDE SEQUENCE [LARGE SCALE GENOMIC DNA]</scope>
    <source>
        <strain evidence="2 3">NRRL Y-11557</strain>
    </source>
</reference>
<organism evidence="2 3">
    <name type="scientific">Lipomyces starkeyi NRRL Y-11557</name>
    <dbReference type="NCBI Taxonomy" id="675824"/>
    <lineage>
        <taxon>Eukaryota</taxon>
        <taxon>Fungi</taxon>
        <taxon>Dikarya</taxon>
        <taxon>Ascomycota</taxon>
        <taxon>Saccharomycotina</taxon>
        <taxon>Lipomycetes</taxon>
        <taxon>Lipomycetales</taxon>
        <taxon>Lipomycetaceae</taxon>
        <taxon>Lipomyces</taxon>
    </lineage>
</organism>
<feature type="domain" description="Carbohydrate kinase PfkB" evidence="1">
    <location>
        <begin position="182"/>
        <end position="320"/>
    </location>
</feature>
<keyword evidence="3" id="KW-1185">Reference proteome</keyword>
<dbReference type="Gene3D" id="3.40.1190.20">
    <property type="match status" value="1"/>
</dbReference>
<accession>A0A1E3QG10</accession>
<sequence>MDTNSTRPNSPSPATDEHEIIFTSFGMFIIDEIHHLDGTSQYDVIGGAGTYAAYGARYFLPYPLSKGVGWFVDAGSDFPQVIKEELFSLQTTMIFREDQTRLTTRGWNSYGENEFREFRYTTPKKRIVMEDVMSTKLVESRTFHVICSPERAQDLIEGIVEQRKSTKKDLPLPVIAWEPVPDLCTPEHLDECLAVLPMVNILTPNAAEAAAFFGLPEPFEKESIEAIGIRFLPFMREDAAIVIRAGSHGCLILSKGREILWLEAYHTHFPDRVIDPTGAGNTFVGGLCTGYVLSNGDIIEASIYGNVAAGLSIEQVGLAKLTLPNDDGQPELWNGSEVMDRVKEYKARIGLSRILSL</sequence>
<dbReference type="STRING" id="675824.A0A1E3QG10"/>
<dbReference type="InterPro" id="IPR029056">
    <property type="entry name" value="Ribokinase-like"/>
</dbReference>
<dbReference type="Proteomes" id="UP000094385">
    <property type="component" value="Unassembled WGS sequence"/>
</dbReference>
<dbReference type="AlphaFoldDB" id="A0A1E3QG10"/>
<name>A0A1E3QG10_LIPST</name>
<gene>
    <name evidence="2" type="ORF">LIPSTDRAFT_47387</name>
</gene>
<dbReference type="SUPFAM" id="SSF53613">
    <property type="entry name" value="Ribokinase-like"/>
    <property type="match status" value="1"/>
</dbReference>
<dbReference type="PANTHER" id="PTHR47098:SF2">
    <property type="entry name" value="PROTEIN MAK32"/>
    <property type="match status" value="1"/>
</dbReference>